<evidence type="ECO:0000259" key="4">
    <source>
        <dbReference type="PROSITE" id="PS01124"/>
    </source>
</evidence>
<evidence type="ECO:0000256" key="3">
    <source>
        <dbReference type="ARBA" id="ARBA00023163"/>
    </source>
</evidence>
<reference evidence="5 6" key="1">
    <citation type="submission" date="2023-12" db="EMBL/GenBank/DDBJ databases">
        <title>Denitrificimonas halotolerans sp. nov.,a novel species isolated from landfill leachate.</title>
        <authorList>
            <person name="Wang S."/>
        </authorList>
    </citation>
    <scope>NUCLEOTIDE SEQUENCE [LARGE SCALE GENOMIC DNA]</scope>
    <source>
        <strain evidence="5 6">JX-1</strain>
    </source>
</reference>
<sequence>MSKQFAGTVSVVMVREALAAPLQQGWHLEALLKGTPFSTEIMQDENGRVPVQHYARFWRRLRRTIQDEFFLMDQRKMRPGSFAFMCSIAAQQATVRQGLEVALQFLALIFADKRAVLRTKQSMAAVVLREESIEPARAFTYFTFWMYIHGLTCWLANQRIPLLSVDLRCSEPEFTSDYRVMFSDNLRFDCAASKILFSADVLDVPIRRTAEDVQRFLRQAPNNIIVKYRDEQSLSSQVRRTLMNMEPQHWPDAVDLAEGLFMSVSTLRRRLNEEGQSYQRLKDGVRSSLAVKWLADEHYTFVDIASALGFADVSSFYKAFRKWTGTQPSHYRSILLEKNK</sequence>
<evidence type="ECO:0000256" key="2">
    <source>
        <dbReference type="ARBA" id="ARBA00023125"/>
    </source>
</evidence>
<dbReference type="PROSITE" id="PS01124">
    <property type="entry name" value="HTH_ARAC_FAMILY_2"/>
    <property type="match status" value="1"/>
</dbReference>
<evidence type="ECO:0000256" key="1">
    <source>
        <dbReference type="ARBA" id="ARBA00023015"/>
    </source>
</evidence>
<dbReference type="Pfam" id="PF12833">
    <property type="entry name" value="HTH_18"/>
    <property type="match status" value="1"/>
</dbReference>
<gene>
    <name evidence="5" type="ORF">TOI97_04005</name>
</gene>
<evidence type="ECO:0000313" key="6">
    <source>
        <dbReference type="Proteomes" id="UP001294570"/>
    </source>
</evidence>
<feature type="domain" description="HTH araC/xylS-type" evidence="4">
    <location>
        <begin position="236"/>
        <end position="334"/>
    </location>
</feature>
<accession>A0ABU5GP42</accession>
<dbReference type="Proteomes" id="UP001294570">
    <property type="component" value="Unassembled WGS sequence"/>
</dbReference>
<dbReference type="InterPro" id="IPR009057">
    <property type="entry name" value="Homeodomain-like_sf"/>
</dbReference>
<dbReference type="Gene3D" id="1.10.10.60">
    <property type="entry name" value="Homeodomain-like"/>
    <property type="match status" value="1"/>
</dbReference>
<keyword evidence="3" id="KW-0804">Transcription</keyword>
<organism evidence="5 6">
    <name type="scientific">Denitrificimonas halotolerans</name>
    <dbReference type="NCBI Taxonomy" id="3098930"/>
    <lineage>
        <taxon>Bacteria</taxon>
        <taxon>Pseudomonadati</taxon>
        <taxon>Pseudomonadota</taxon>
        <taxon>Gammaproteobacteria</taxon>
        <taxon>Pseudomonadales</taxon>
        <taxon>Pseudomonadaceae</taxon>
        <taxon>Denitrificimonas</taxon>
    </lineage>
</organism>
<dbReference type="EMBL" id="JAXIVU010000003">
    <property type="protein sequence ID" value="MDY7218736.1"/>
    <property type="molecule type" value="Genomic_DNA"/>
</dbReference>
<comment type="caution">
    <text evidence="5">The sequence shown here is derived from an EMBL/GenBank/DDBJ whole genome shotgun (WGS) entry which is preliminary data.</text>
</comment>
<dbReference type="SMART" id="SM00342">
    <property type="entry name" value="HTH_ARAC"/>
    <property type="match status" value="1"/>
</dbReference>
<keyword evidence="6" id="KW-1185">Reference proteome</keyword>
<keyword evidence="1" id="KW-0805">Transcription regulation</keyword>
<dbReference type="PANTHER" id="PTHR47894">
    <property type="entry name" value="HTH-TYPE TRANSCRIPTIONAL REGULATOR GADX"/>
    <property type="match status" value="1"/>
</dbReference>
<dbReference type="InterPro" id="IPR018060">
    <property type="entry name" value="HTH_AraC"/>
</dbReference>
<dbReference type="InterPro" id="IPR032687">
    <property type="entry name" value="AraC-type_N"/>
</dbReference>
<dbReference type="RefSeq" id="WP_321552831.1">
    <property type="nucleotide sequence ID" value="NZ_JAXIVU010000003.1"/>
</dbReference>
<dbReference type="Pfam" id="PF12625">
    <property type="entry name" value="Arabinose_bd"/>
    <property type="match status" value="1"/>
</dbReference>
<evidence type="ECO:0000313" key="5">
    <source>
        <dbReference type="EMBL" id="MDY7218736.1"/>
    </source>
</evidence>
<keyword evidence="2" id="KW-0238">DNA-binding</keyword>
<dbReference type="SUPFAM" id="SSF46689">
    <property type="entry name" value="Homeodomain-like"/>
    <property type="match status" value="1"/>
</dbReference>
<proteinExistence type="predicted"/>
<name>A0ABU5GP42_9GAMM</name>
<protein>
    <submittedName>
        <fullName evidence="5">AraC family transcriptional regulator</fullName>
    </submittedName>
</protein>
<dbReference type="PANTHER" id="PTHR47894:SF1">
    <property type="entry name" value="HTH-TYPE TRANSCRIPTIONAL REGULATOR VQSM"/>
    <property type="match status" value="1"/>
</dbReference>